<accession>G1WKL8</accession>
<dbReference type="InterPro" id="IPR025530">
    <property type="entry name" value="DUF4417"/>
</dbReference>
<name>G1WKL8_9ACTN</name>
<dbReference type="STRING" id="742742.HMPREF9452_01881"/>
<gene>
    <name evidence="1" type="ORF">HMPREF9452_01881</name>
</gene>
<reference evidence="1 2" key="1">
    <citation type="submission" date="2011-06" db="EMBL/GenBank/DDBJ databases">
        <title>The Genome Sequence of Collinsella tanakaei YIT 12063.</title>
        <authorList>
            <consortium name="The Broad Institute Genome Sequencing Platform"/>
            <person name="Earl A."/>
            <person name="Ward D."/>
            <person name="Feldgarden M."/>
            <person name="Gevers D."/>
            <person name="Morotomi M."/>
            <person name="Young S.K."/>
            <person name="Zeng Q."/>
            <person name="Gargeya S."/>
            <person name="Fitzgerald M."/>
            <person name="Haas B."/>
            <person name="Abouelleil A."/>
            <person name="Alvarado L."/>
            <person name="Arachchi H.M."/>
            <person name="Berlin A."/>
            <person name="Brown A."/>
            <person name="Chapman S.B."/>
            <person name="Chen Z."/>
            <person name="Dunbar C."/>
            <person name="Freedman E."/>
            <person name="Gearin G."/>
            <person name="Gellesch M."/>
            <person name="Goldberg J."/>
            <person name="Griggs A."/>
            <person name="Gujja S."/>
            <person name="Heiman D."/>
            <person name="Howarth C."/>
            <person name="Larson L."/>
            <person name="Lui A."/>
            <person name="MacDonald P.J.P."/>
            <person name="Mehta T."/>
            <person name="Montmayeur A."/>
            <person name="Murphy C."/>
            <person name="Neiman D."/>
            <person name="Pearson M."/>
            <person name="Priest M."/>
            <person name="Roberts A."/>
            <person name="Saif S."/>
            <person name="Shea T."/>
            <person name="Shenoy N."/>
            <person name="Sisk P."/>
            <person name="Stolte C."/>
            <person name="Sykes S."/>
            <person name="Wortman J."/>
            <person name="Nusbaum C."/>
            <person name="Birren B."/>
        </authorList>
    </citation>
    <scope>NUCLEOTIDE SEQUENCE [LARGE SCALE GENOMIC DNA]</scope>
    <source>
        <strain evidence="1 2">YIT 12063</strain>
    </source>
</reference>
<organism evidence="1 2">
    <name type="scientific">Collinsella tanakaei YIT 12063</name>
    <dbReference type="NCBI Taxonomy" id="742742"/>
    <lineage>
        <taxon>Bacteria</taxon>
        <taxon>Bacillati</taxon>
        <taxon>Actinomycetota</taxon>
        <taxon>Coriobacteriia</taxon>
        <taxon>Coriobacteriales</taxon>
        <taxon>Coriobacteriaceae</taxon>
        <taxon>Collinsella</taxon>
    </lineage>
</organism>
<evidence type="ECO:0000313" key="1">
    <source>
        <dbReference type="EMBL" id="EGX68963.1"/>
    </source>
</evidence>
<sequence length="196" mass="22586">MPLMCCVDAIPPSLVPYDRINREVDHDKWVHFCIHDARFMSLWRNPWNQLPRLQCFKGCIAPDFSMFWAYPRYMQLEAVCRSRAIGAWMQRNGCVGVPFLRWGLKNTYDFSFSAVEPEGTIAVGTIGCFGNRETRKVFEDGFGPMREIVRPKRVLVIGSDRSGVFDEARQDGIEIISYEGETARYYREKGVRNGIG</sequence>
<dbReference type="Pfam" id="PF14386">
    <property type="entry name" value="DUF4417"/>
    <property type="match status" value="1"/>
</dbReference>
<dbReference type="HOGENOM" id="CLU_100122_0_0_11"/>
<dbReference type="AlphaFoldDB" id="G1WKL8"/>
<dbReference type="Proteomes" id="UP000004830">
    <property type="component" value="Unassembled WGS sequence"/>
</dbReference>
<comment type="caution">
    <text evidence="1">The sequence shown here is derived from an EMBL/GenBank/DDBJ whole genome shotgun (WGS) entry which is preliminary data.</text>
</comment>
<keyword evidence="2" id="KW-1185">Reference proteome</keyword>
<proteinExistence type="predicted"/>
<dbReference type="eggNOG" id="ENOG5031YSD">
    <property type="taxonomic scope" value="Bacteria"/>
</dbReference>
<evidence type="ECO:0000313" key="2">
    <source>
        <dbReference type="Proteomes" id="UP000004830"/>
    </source>
</evidence>
<dbReference type="PATRIC" id="fig|742742.3.peg.1861"/>
<dbReference type="EMBL" id="ADLS01000027">
    <property type="protein sequence ID" value="EGX68963.1"/>
    <property type="molecule type" value="Genomic_DNA"/>
</dbReference>
<evidence type="ECO:0008006" key="3">
    <source>
        <dbReference type="Google" id="ProtNLM"/>
    </source>
</evidence>
<protein>
    <recommendedName>
        <fullName evidence="3">DUF4417 domain-containing protein</fullName>
    </recommendedName>
</protein>